<dbReference type="Pfam" id="PF00291">
    <property type="entry name" value="PALP"/>
    <property type="match status" value="1"/>
</dbReference>
<accession>A0ABD5UJP5</accession>
<dbReference type="AlphaFoldDB" id="A0ABD5UJP5"/>
<keyword evidence="3" id="KW-0456">Lyase</keyword>
<dbReference type="InterPro" id="IPR050147">
    <property type="entry name" value="Ser/Thr_Dehydratase"/>
</dbReference>
<evidence type="ECO:0000313" key="7">
    <source>
        <dbReference type="Proteomes" id="UP001596333"/>
    </source>
</evidence>
<dbReference type="GO" id="GO:0016829">
    <property type="term" value="F:lyase activity"/>
    <property type="evidence" value="ECO:0007669"/>
    <property type="project" value="UniProtKB-KW"/>
</dbReference>
<keyword evidence="7" id="KW-1185">Reference proteome</keyword>
<evidence type="ECO:0000256" key="3">
    <source>
        <dbReference type="ARBA" id="ARBA00023239"/>
    </source>
</evidence>
<feature type="region of interest" description="Disordered" evidence="4">
    <location>
        <begin position="37"/>
        <end position="60"/>
    </location>
</feature>
<gene>
    <name evidence="6" type="ORF">ACFQEY_00395</name>
</gene>
<name>A0ABD5UJP5_9EURY</name>
<evidence type="ECO:0000256" key="1">
    <source>
        <dbReference type="ARBA" id="ARBA00001933"/>
    </source>
</evidence>
<dbReference type="RefSeq" id="WP_379763649.1">
    <property type="nucleotide sequence ID" value="NZ_JBHSXI010000001.1"/>
</dbReference>
<organism evidence="6 7">
    <name type="scientific">Halorubrum trueperi</name>
    <dbReference type="NCBI Taxonomy" id="2004704"/>
    <lineage>
        <taxon>Archaea</taxon>
        <taxon>Methanobacteriati</taxon>
        <taxon>Methanobacteriota</taxon>
        <taxon>Stenosarchaea group</taxon>
        <taxon>Halobacteria</taxon>
        <taxon>Halobacteriales</taxon>
        <taxon>Haloferacaceae</taxon>
        <taxon>Halorubrum</taxon>
    </lineage>
</organism>
<dbReference type="PANTHER" id="PTHR48078:SF6">
    <property type="entry name" value="L-THREONINE DEHYDRATASE CATABOLIC TDCB"/>
    <property type="match status" value="1"/>
</dbReference>
<dbReference type="EMBL" id="JBHSXI010000001">
    <property type="protein sequence ID" value="MFC6887517.1"/>
    <property type="molecule type" value="Genomic_DNA"/>
</dbReference>
<evidence type="ECO:0000313" key="6">
    <source>
        <dbReference type="EMBL" id="MFC6887517.1"/>
    </source>
</evidence>
<feature type="compositionally biased region" description="Basic and acidic residues" evidence="4">
    <location>
        <begin position="92"/>
        <end position="127"/>
    </location>
</feature>
<evidence type="ECO:0000256" key="4">
    <source>
        <dbReference type="SAM" id="MobiDB-lite"/>
    </source>
</evidence>
<dbReference type="SUPFAM" id="SSF53686">
    <property type="entry name" value="Tryptophan synthase beta subunit-like PLP-dependent enzymes"/>
    <property type="match status" value="1"/>
</dbReference>
<sequence>MVPDREEAGDSAIPRRLACPDCGETYRDRWRCACGAPLSFADPPAPASRDPPDAVSSEVDRDGLWAFEDFLAVGDDPADRVTLGEGMTPLVDADRSMGGDGARGGDDHDHDGDDHDHDGDDHDHDGICDSPGDGSDAWNAAFKLEYVFPTGSFKDRGATTTLTRARELGVDRVVEDSSGNAGAAIATYAARAGIEAEIYVPADVKDAKLRAIRRAGAEPVRIEGSRADVTDACVDALDALDADGIDGVDEGSDAEAGEAVKVAAGSGAWYASHAWNPAFFEGTATVAYEIAYQRGWDAPDAVVTPVGHGTLFLGAYLGFERLERAGWIDEVPRLFGAQAAGVAPIVRELHGPHAADPEGRVNVAADGIRIADPVRKAEILDAVADTDGDALAVTESAAERELDRLHAAGFYVEPTSAVAPAALRTLRARGAIAPDDDVVVPLTGSGLKT</sequence>
<evidence type="ECO:0000259" key="5">
    <source>
        <dbReference type="Pfam" id="PF00291"/>
    </source>
</evidence>
<protein>
    <submittedName>
        <fullName evidence="6">Pyridoxal-phosphate dependent enzyme</fullName>
    </submittedName>
</protein>
<dbReference type="Gene3D" id="3.40.50.1100">
    <property type="match status" value="2"/>
</dbReference>
<proteinExistence type="predicted"/>
<comment type="caution">
    <text evidence="6">The sequence shown here is derived from an EMBL/GenBank/DDBJ whole genome shotgun (WGS) entry which is preliminary data.</text>
</comment>
<evidence type="ECO:0000256" key="2">
    <source>
        <dbReference type="ARBA" id="ARBA00022898"/>
    </source>
</evidence>
<reference evidence="6 7" key="1">
    <citation type="journal article" date="2019" name="Int. J. Syst. Evol. Microbiol.">
        <title>The Global Catalogue of Microorganisms (GCM) 10K type strain sequencing project: providing services to taxonomists for standard genome sequencing and annotation.</title>
        <authorList>
            <consortium name="The Broad Institute Genomics Platform"/>
            <consortium name="The Broad Institute Genome Sequencing Center for Infectious Disease"/>
            <person name="Wu L."/>
            <person name="Ma J."/>
        </authorList>
    </citation>
    <scope>NUCLEOTIDE SEQUENCE [LARGE SCALE GENOMIC DNA]</scope>
    <source>
        <strain evidence="6 7">Y73</strain>
    </source>
</reference>
<dbReference type="InterPro" id="IPR001926">
    <property type="entry name" value="TrpB-like_PALP"/>
</dbReference>
<dbReference type="PANTHER" id="PTHR48078">
    <property type="entry name" value="THREONINE DEHYDRATASE, MITOCHONDRIAL-RELATED"/>
    <property type="match status" value="1"/>
</dbReference>
<keyword evidence="2" id="KW-0663">Pyridoxal phosphate</keyword>
<feature type="domain" description="Tryptophan synthase beta chain-like PALP" evidence="5">
    <location>
        <begin position="141"/>
        <end position="444"/>
    </location>
</feature>
<dbReference type="InterPro" id="IPR036052">
    <property type="entry name" value="TrpB-like_PALP_sf"/>
</dbReference>
<feature type="region of interest" description="Disordered" evidence="4">
    <location>
        <begin position="87"/>
        <end position="132"/>
    </location>
</feature>
<comment type="cofactor">
    <cofactor evidence="1">
        <name>pyridoxal 5'-phosphate</name>
        <dbReference type="ChEBI" id="CHEBI:597326"/>
    </cofactor>
</comment>
<dbReference type="Proteomes" id="UP001596333">
    <property type="component" value="Unassembled WGS sequence"/>
</dbReference>